<dbReference type="PIRSF" id="PIRSF036704">
    <property type="entry name" value="UCP036704"/>
    <property type="match status" value="1"/>
</dbReference>
<reference evidence="1 2" key="1">
    <citation type="journal article" date="2017" name="Appl. Environ. Microbiol.">
        <title>Parallel evolution of two clades of a major Atlantic endemic Vibrio parahaemolyticus pathogen lineage by independent acquisition of related pathogenicity islands.</title>
        <authorList>
            <person name="Xu F."/>
            <person name="Gonzalez-Escalona N."/>
            <person name="Drees K.P."/>
            <person name="Sebra R.P."/>
            <person name="Cooper V.S."/>
            <person name="Jones S.H."/>
            <person name="Whistler C.A."/>
        </authorList>
    </citation>
    <scope>NUCLEOTIDE SEQUENCE [LARGE SCALE GENOMIC DNA]</scope>
    <source>
        <strain evidence="1 2">MAVP-3</strain>
    </source>
</reference>
<sequence>LLKGFTTAAVAGAVVAGTTKVAVASETVEPSEKDVKKKGYRETQHIRDYYDTL</sequence>
<comment type="caution">
    <text evidence="1">The sequence shown here is derived from an EMBL/GenBank/DDBJ whole genome shotgun (WGS) entry which is preliminary data.</text>
</comment>
<evidence type="ECO:0000313" key="1">
    <source>
        <dbReference type="EMBL" id="OXE01460.1"/>
    </source>
</evidence>
<dbReference type="STRING" id="670.ACZ92_08725"/>
<dbReference type="Proteomes" id="UP000214596">
    <property type="component" value="Unassembled WGS sequence"/>
</dbReference>
<organism evidence="1 2">
    <name type="scientific">Vibrio parahaemolyticus</name>
    <dbReference type="NCBI Taxonomy" id="670"/>
    <lineage>
        <taxon>Bacteria</taxon>
        <taxon>Pseudomonadati</taxon>
        <taxon>Pseudomonadota</taxon>
        <taxon>Gammaproteobacteria</taxon>
        <taxon>Vibrionales</taxon>
        <taxon>Vibrionaceae</taxon>
        <taxon>Vibrio</taxon>
    </lineage>
</organism>
<name>A0A227H758_VIBPH</name>
<feature type="non-terminal residue" evidence="1">
    <location>
        <position position="1"/>
    </location>
</feature>
<protein>
    <submittedName>
        <fullName evidence="1">Transcriptional initiation protein Tat</fullName>
    </submittedName>
</protein>
<dbReference type="EMBL" id="NIXT01005607">
    <property type="protein sequence ID" value="OXE01460.1"/>
    <property type="molecule type" value="Genomic_DNA"/>
</dbReference>
<proteinExistence type="predicted"/>
<accession>A0A227H758</accession>
<gene>
    <name evidence="1" type="ORF">CA163_39625</name>
</gene>
<dbReference type="AlphaFoldDB" id="A0A227H758"/>
<evidence type="ECO:0000313" key="2">
    <source>
        <dbReference type="Proteomes" id="UP000214596"/>
    </source>
</evidence>
<dbReference type="NCBIfam" id="TIGR02811">
    <property type="entry name" value="formate_TAT"/>
    <property type="match status" value="1"/>
</dbReference>
<dbReference type="InterPro" id="IPR014177">
    <property type="entry name" value="Formate_DH_TAT-contain"/>
</dbReference>